<dbReference type="AlphaFoldDB" id="A0A076EL27"/>
<dbReference type="Gene3D" id="1.10.10.2840">
    <property type="entry name" value="PucR C-terminal helix-turn-helix domain"/>
    <property type="match status" value="1"/>
</dbReference>
<name>A0A076EL27_RHOOP</name>
<dbReference type="EMBL" id="CP008947">
    <property type="protein sequence ID" value="AII04129.1"/>
    <property type="molecule type" value="Genomic_DNA"/>
</dbReference>
<organism evidence="2 3">
    <name type="scientific">Rhodococcus opacus</name>
    <name type="common">Nocardia opaca</name>
    <dbReference type="NCBI Taxonomy" id="37919"/>
    <lineage>
        <taxon>Bacteria</taxon>
        <taxon>Bacillati</taxon>
        <taxon>Actinomycetota</taxon>
        <taxon>Actinomycetes</taxon>
        <taxon>Mycobacteriales</taxon>
        <taxon>Nocardiaceae</taxon>
        <taxon>Rhodococcus</taxon>
    </lineage>
</organism>
<dbReference type="InterPro" id="IPR042070">
    <property type="entry name" value="PucR_C-HTH_sf"/>
</dbReference>
<dbReference type="eggNOG" id="COG3835">
    <property type="taxonomic scope" value="Bacteria"/>
</dbReference>
<dbReference type="Pfam" id="PF13556">
    <property type="entry name" value="HTH_30"/>
    <property type="match status" value="1"/>
</dbReference>
<dbReference type="Proteomes" id="UP000028488">
    <property type="component" value="Chromosome"/>
</dbReference>
<dbReference type="PANTHER" id="PTHR33744">
    <property type="entry name" value="CARBOHYDRATE DIACID REGULATOR"/>
    <property type="match status" value="1"/>
</dbReference>
<proteinExistence type="predicted"/>
<gene>
    <name evidence="2" type="ORF">EP51_05760</name>
</gene>
<dbReference type="PANTHER" id="PTHR33744:SF17">
    <property type="entry name" value="CONSERVED PROTEIN"/>
    <property type="match status" value="1"/>
</dbReference>
<dbReference type="RefSeq" id="WP_128638776.1">
    <property type="nucleotide sequence ID" value="NZ_CP008947.1"/>
</dbReference>
<evidence type="ECO:0000259" key="1">
    <source>
        <dbReference type="Pfam" id="PF13556"/>
    </source>
</evidence>
<accession>A0A076EL27</accession>
<feature type="domain" description="PucR C-terminal helix-turn-helix" evidence="1">
    <location>
        <begin position="328"/>
        <end position="385"/>
    </location>
</feature>
<dbReference type="InterPro" id="IPR051448">
    <property type="entry name" value="CdaR-like_regulators"/>
</dbReference>
<reference evidence="2 3" key="1">
    <citation type="submission" date="2014-07" db="EMBL/GenBank/DDBJ databases">
        <title>Genome Sequence of Rhodococcus opacus Strain R7, a Biodegrader of Mono- and Polycyclic Aromatic Hydrocarbons.</title>
        <authorList>
            <person name="Di Gennaro P."/>
            <person name="Zampolli J."/>
            <person name="Presti I."/>
            <person name="Cappelletti M."/>
            <person name="D'Ursi P."/>
            <person name="Orro A."/>
            <person name="Mezzelani A."/>
            <person name="Milanesi L."/>
        </authorList>
    </citation>
    <scope>NUCLEOTIDE SEQUENCE [LARGE SCALE GENOMIC DNA]</scope>
    <source>
        <strain evidence="2 3">R7</strain>
    </source>
</reference>
<evidence type="ECO:0000313" key="3">
    <source>
        <dbReference type="Proteomes" id="UP000028488"/>
    </source>
</evidence>
<evidence type="ECO:0000313" key="2">
    <source>
        <dbReference type="EMBL" id="AII04129.1"/>
    </source>
</evidence>
<dbReference type="InterPro" id="IPR025736">
    <property type="entry name" value="PucR_C-HTH_dom"/>
</dbReference>
<protein>
    <recommendedName>
        <fullName evidence="1">PucR C-terminal helix-turn-helix domain-containing protein</fullName>
    </recommendedName>
</protein>
<sequence length="392" mass="42728">MNDVQQYADSLADQLNRSIEIDDCGLKPLALTEQHGDLDDVRVRSILQRHSSPEVFEYAFSLDIAHATAPVRFPANPALQTLPRVCIPMRAHGELQGYLWLIDSPPLTDSDITAAAGTASAIADLLHQQSQSTATVLDRESQLVSALLAPPHKSSPPADLLSGEPLLRFTEPACVLTMKLAPIDAGGEPLDVRAMRGAAQEVAYARPVGRSLLGHGDDTLHLIVSAEVHADRLRPFRHALAQAARRRGWKLHGTGTGGAASDLDGLRRSGMESSYAATVAHARNVEQLGWNELGADLVFYGLPWTTETLEILFPGASRLFDADNTLIRESLDAYFDCGGDTRRAAAQLAVHRTTLYYRLDRAQQLLGEDWAQGERRAGLQLALRLAMLIRNT</sequence>